<comment type="caution">
    <text evidence="1">The sequence shown here is derived from an EMBL/GenBank/DDBJ whole genome shotgun (WGS) entry which is preliminary data.</text>
</comment>
<reference evidence="1" key="2">
    <citation type="submission" date="2021-04" db="EMBL/GenBank/DDBJ databases">
        <authorList>
            <person name="Gilroy R."/>
        </authorList>
    </citation>
    <scope>NUCLEOTIDE SEQUENCE</scope>
    <source>
        <strain evidence="1">ChiSxjej5B17-1746</strain>
    </source>
</reference>
<dbReference type="AlphaFoldDB" id="A0A9D1R080"/>
<accession>A0A9D1R080</accession>
<name>A0A9D1R080_9BACT</name>
<evidence type="ECO:0000313" key="1">
    <source>
        <dbReference type="EMBL" id="HIW78440.1"/>
    </source>
</evidence>
<dbReference type="Proteomes" id="UP000824264">
    <property type="component" value="Unassembled WGS sequence"/>
</dbReference>
<reference evidence="1" key="1">
    <citation type="journal article" date="2021" name="PeerJ">
        <title>Extensive microbial diversity within the chicken gut microbiome revealed by metagenomics and culture.</title>
        <authorList>
            <person name="Gilroy R."/>
            <person name="Ravi A."/>
            <person name="Getino M."/>
            <person name="Pursley I."/>
            <person name="Horton D.L."/>
            <person name="Alikhan N.F."/>
            <person name="Baker D."/>
            <person name="Gharbi K."/>
            <person name="Hall N."/>
            <person name="Watson M."/>
            <person name="Adriaenssens E.M."/>
            <person name="Foster-Nyarko E."/>
            <person name="Jarju S."/>
            <person name="Secka A."/>
            <person name="Antonio M."/>
            <person name="Oren A."/>
            <person name="Chaudhuri R.R."/>
            <person name="La Ragione R."/>
            <person name="Hildebrand F."/>
            <person name="Pallen M.J."/>
        </authorList>
    </citation>
    <scope>NUCLEOTIDE SEQUENCE</scope>
    <source>
        <strain evidence="1">ChiSxjej5B17-1746</strain>
    </source>
</reference>
<gene>
    <name evidence="1" type="ORF">H9874_04755</name>
</gene>
<protein>
    <submittedName>
        <fullName evidence="1">Uncharacterized protein</fullName>
    </submittedName>
</protein>
<sequence>MARLTPEQWEQARAEYEVRGVSLGEVARRFGVSQQAASKRARKEDWKQGKSCGVVEKKISAIKALYEVERESCDLPTTFRATIDDVVRERLEADHLFAQFDKALILKAHAVLSKVELPEEWETMTRGRRNLAPQQERGTTVNVSQQASAQAAALAGASALSPRDALNEILEQERREAPNA</sequence>
<proteinExistence type="predicted"/>
<dbReference type="EMBL" id="DXGI01000170">
    <property type="protein sequence ID" value="HIW78440.1"/>
    <property type="molecule type" value="Genomic_DNA"/>
</dbReference>
<evidence type="ECO:0000313" key="2">
    <source>
        <dbReference type="Proteomes" id="UP000824264"/>
    </source>
</evidence>
<organism evidence="1 2">
    <name type="scientific">Candidatus Bilophila faecipullorum</name>
    <dbReference type="NCBI Taxonomy" id="2838482"/>
    <lineage>
        <taxon>Bacteria</taxon>
        <taxon>Pseudomonadati</taxon>
        <taxon>Thermodesulfobacteriota</taxon>
        <taxon>Desulfovibrionia</taxon>
        <taxon>Desulfovibrionales</taxon>
        <taxon>Desulfovibrionaceae</taxon>
        <taxon>Bilophila</taxon>
    </lineage>
</organism>